<feature type="compositionally biased region" description="Basic and acidic residues" evidence="1">
    <location>
        <begin position="164"/>
        <end position="192"/>
    </location>
</feature>
<dbReference type="EMBL" id="JAAKFY010000023">
    <property type="protein sequence ID" value="KAF3837178.1"/>
    <property type="molecule type" value="Genomic_DNA"/>
</dbReference>
<accession>A0A7J5XLZ8</accession>
<evidence type="ECO:0000313" key="2">
    <source>
        <dbReference type="EMBL" id="KAF3837178.1"/>
    </source>
</evidence>
<protein>
    <submittedName>
        <fullName evidence="2">Uncharacterized protein</fullName>
    </submittedName>
</protein>
<reference evidence="2 3" key="1">
    <citation type="submission" date="2020-03" db="EMBL/GenBank/DDBJ databases">
        <title>Dissostichus mawsoni Genome sequencing and assembly.</title>
        <authorList>
            <person name="Park H."/>
        </authorList>
    </citation>
    <scope>NUCLEOTIDE SEQUENCE [LARGE SCALE GENOMIC DNA]</scope>
    <source>
        <strain evidence="2">DM0001</strain>
        <tissue evidence="2">Muscle</tissue>
    </source>
</reference>
<name>A0A7J5XLZ8_DISMA</name>
<evidence type="ECO:0000256" key="1">
    <source>
        <dbReference type="SAM" id="MobiDB-lite"/>
    </source>
</evidence>
<proteinExistence type="predicted"/>
<dbReference type="Proteomes" id="UP000518266">
    <property type="component" value="Unassembled WGS sequence"/>
</dbReference>
<keyword evidence="3" id="KW-1185">Reference proteome</keyword>
<evidence type="ECO:0000313" key="3">
    <source>
        <dbReference type="Proteomes" id="UP000518266"/>
    </source>
</evidence>
<comment type="caution">
    <text evidence="2">The sequence shown here is derived from an EMBL/GenBank/DDBJ whole genome shotgun (WGS) entry which is preliminary data.</text>
</comment>
<gene>
    <name evidence="2" type="ORF">F7725_004642</name>
</gene>
<sequence length="273" mass="30999">MSSLSSDALDEAEATLQRDFDVANVELQEALAAPPDLDGLKEILFKAKNEANSREFRVDVSFIPGTSGTPNTKVRLVGYRENRVKAVSLAERKHHFLCAKMIDNPVGHCSASSAPSVWMRNRSEEEEERYRWERERNAERTSRRTLFDEIAADMNRASATMRNAARDQVELREEASGGRSGERERDGEEGWEERVEELHIGALHTDRAEDALSMRSGLFSIAPASDAFKFCRDDSPSLMIRISCTETNELHRQKEHRCLQISTGRHDQKRGMF</sequence>
<organism evidence="2 3">
    <name type="scientific">Dissostichus mawsoni</name>
    <name type="common">Antarctic cod</name>
    <dbReference type="NCBI Taxonomy" id="36200"/>
    <lineage>
        <taxon>Eukaryota</taxon>
        <taxon>Metazoa</taxon>
        <taxon>Chordata</taxon>
        <taxon>Craniata</taxon>
        <taxon>Vertebrata</taxon>
        <taxon>Euteleostomi</taxon>
        <taxon>Actinopterygii</taxon>
        <taxon>Neopterygii</taxon>
        <taxon>Teleostei</taxon>
        <taxon>Neoteleostei</taxon>
        <taxon>Acanthomorphata</taxon>
        <taxon>Eupercaria</taxon>
        <taxon>Perciformes</taxon>
        <taxon>Notothenioidei</taxon>
        <taxon>Nototheniidae</taxon>
        <taxon>Dissostichus</taxon>
    </lineage>
</organism>
<dbReference type="AlphaFoldDB" id="A0A7J5XLZ8"/>
<feature type="region of interest" description="Disordered" evidence="1">
    <location>
        <begin position="161"/>
        <end position="192"/>
    </location>
</feature>